<accession>A0A873WLX9</accession>
<dbReference type="KEGG" id="vg:62680448"/>
<evidence type="ECO:0000313" key="2">
    <source>
        <dbReference type="EMBL" id="QPB11469.1"/>
    </source>
</evidence>
<dbReference type="EMBL" id="MW145139">
    <property type="protein sequence ID" value="QPB11469.1"/>
    <property type="molecule type" value="Genomic_DNA"/>
</dbReference>
<proteinExistence type="predicted"/>
<feature type="compositionally biased region" description="Basic and acidic residues" evidence="1">
    <location>
        <begin position="42"/>
        <end position="89"/>
    </location>
</feature>
<organism evidence="2 3">
    <name type="scientific">Providencia phage Kokobel1</name>
    <dbReference type="NCBI Taxonomy" id="2783540"/>
    <lineage>
        <taxon>Viruses</taxon>
        <taxon>Duplodnaviria</taxon>
        <taxon>Heunggongvirae</taxon>
        <taxon>Uroviricota</taxon>
        <taxon>Caudoviricetes</taxon>
        <taxon>Casjensviridae</taxon>
        <taxon>Kokobelvirus</taxon>
        <taxon>Kokobelvirus kokobel1</taxon>
    </lineage>
</organism>
<reference evidence="2" key="1">
    <citation type="submission" date="2020-10" db="EMBL/GenBank/DDBJ databases">
        <authorList>
            <person name="Ben Porat S."/>
            <person name="Alkalay-Oren S."/>
            <person name="Coppenhagen-Glazer S."/>
            <person name="Hazan R."/>
        </authorList>
    </citation>
    <scope>NUCLEOTIDE SEQUENCE</scope>
</reference>
<name>A0A873WLX9_9CAUD</name>
<keyword evidence="3" id="KW-1185">Reference proteome</keyword>
<feature type="region of interest" description="Disordered" evidence="1">
    <location>
        <begin position="32"/>
        <end position="98"/>
    </location>
</feature>
<dbReference type="Proteomes" id="UP000663201">
    <property type="component" value="Segment"/>
</dbReference>
<dbReference type="GeneID" id="62680448"/>
<protein>
    <submittedName>
        <fullName evidence="2">Uncharacterized protein</fullName>
    </submittedName>
</protein>
<evidence type="ECO:0000256" key="1">
    <source>
        <dbReference type="SAM" id="MobiDB-lite"/>
    </source>
</evidence>
<dbReference type="RefSeq" id="YP_009997933.1">
    <property type="nucleotide sequence ID" value="NC_052979.1"/>
</dbReference>
<evidence type="ECO:0000313" key="3">
    <source>
        <dbReference type="Proteomes" id="UP000663201"/>
    </source>
</evidence>
<sequence length="162" mass="17315">MSQPVGTLEILVAAIATLNTNIERLTEVLLNPGLSSSAPVETTEKETKPEVDEKAEKAKADKAAKAKADKEAKEAKAKADKAAKEEKAAAAKSKVTKSEMVEALRKVRADVDKDEAVRIINEVGGVEKMAQIPEDKYEAVFAACEAAINGEANTETDDDEDM</sequence>